<dbReference type="OrthoDB" id="1077692at2"/>
<evidence type="ECO:0000313" key="2">
    <source>
        <dbReference type="Proteomes" id="UP000248079"/>
    </source>
</evidence>
<dbReference type="Proteomes" id="UP000248079">
    <property type="component" value="Unassembled WGS sequence"/>
</dbReference>
<reference evidence="1 2" key="1">
    <citation type="submission" date="2018-05" db="EMBL/GenBank/DDBJ databases">
        <title>Marinifilum breve JC075T sp. nov., a marine bacterium isolated from Yongle Blue Hole in the South China Sea.</title>
        <authorList>
            <person name="Fu T."/>
        </authorList>
    </citation>
    <scope>NUCLEOTIDE SEQUENCE [LARGE SCALE GENOMIC DNA]</scope>
    <source>
        <strain evidence="1 2">JC075</strain>
    </source>
</reference>
<dbReference type="RefSeq" id="WP_110358869.1">
    <property type="nucleotide sequence ID" value="NZ_QFLI01000001.1"/>
</dbReference>
<protein>
    <recommendedName>
        <fullName evidence="3">DUF3997 domain-containing protein</fullName>
    </recommendedName>
</protein>
<evidence type="ECO:0000313" key="1">
    <source>
        <dbReference type="EMBL" id="PXY02710.1"/>
    </source>
</evidence>
<proteinExistence type="predicted"/>
<sequence length="146" mass="16619">MVKNVFASFLIAILLSGCFGLFDSGSDRIKGRYIVLWIDSPKNQTISKEDQLHSSGSSMIIDEYVFAVGHNDEYIIAKQHPTSGFQGGYEADTTITNFYIIQMNQKTKFERDTVWGPLNESDFKKERSKLGIEAIEFDMIYPDFIP</sequence>
<comment type="caution">
    <text evidence="1">The sequence shown here is derived from an EMBL/GenBank/DDBJ whole genome shotgun (WGS) entry which is preliminary data.</text>
</comment>
<dbReference type="EMBL" id="QFLI01000001">
    <property type="protein sequence ID" value="PXY02710.1"/>
    <property type="molecule type" value="Genomic_DNA"/>
</dbReference>
<accession>A0A2V4A5Q7</accession>
<evidence type="ECO:0008006" key="3">
    <source>
        <dbReference type="Google" id="ProtNLM"/>
    </source>
</evidence>
<keyword evidence="2" id="KW-1185">Reference proteome</keyword>
<dbReference type="PROSITE" id="PS51257">
    <property type="entry name" value="PROKAR_LIPOPROTEIN"/>
    <property type="match status" value="1"/>
</dbReference>
<gene>
    <name evidence="1" type="ORF">DF185_01040</name>
</gene>
<name>A0A2V4A5Q7_9BACT</name>
<dbReference type="AlphaFoldDB" id="A0A2V4A5Q7"/>
<organism evidence="1 2">
    <name type="scientific">Marinifilum breve</name>
    <dbReference type="NCBI Taxonomy" id="2184082"/>
    <lineage>
        <taxon>Bacteria</taxon>
        <taxon>Pseudomonadati</taxon>
        <taxon>Bacteroidota</taxon>
        <taxon>Bacteroidia</taxon>
        <taxon>Marinilabiliales</taxon>
        <taxon>Marinifilaceae</taxon>
    </lineage>
</organism>